<dbReference type="PROSITE" id="PS51667">
    <property type="entry name" value="WRC"/>
    <property type="match status" value="1"/>
</dbReference>
<dbReference type="Gramene" id="Pp3c9_15320V3.2">
    <property type="protein sequence ID" value="Pp3c9_15320V3.2"/>
    <property type="gene ID" value="Pp3c9_15320"/>
</dbReference>
<dbReference type="PANTHER" id="PTHR34122:SF4">
    <property type="entry name" value="WRC DOMAIN-CONTAINING PROTEIN"/>
    <property type="match status" value="1"/>
</dbReference>
<sequence>MRIRKQPRQLPACRDSFLPCDLQVEGWSNREYSEVGNGGIFFSEKAGTVGSGEQLVAGTFAPQIIQHVNSDPDATNMSRMPELAQSGQLQLGHVQFIPERTLDLNALVDKVQDQDRSDLPGSRQSGSLQPRCGGLNFVDKSHGGLVRGQSSSLSINTETTNVDQTNLSGPALHPESCTQQDEDEDEEEDEEDDNPTRHYVRRNGFRHGGDSGISIQSEENIPDEDTIASITKTNLYECDQFPDSEQNSKLCTPDTARNRHLRRSGIPFHGNEDDHHPSKEPEGSLLHSLYLQLLAAGREGISLRGLFSSFKSQTSLPRLAHNWREQVKAHLKNGPYFEEVNGRYLLCEFLVQPSKRASKRKESSESPGVQTRRKAYQKTIEAVLCESAIEFQKQQKHNDNGERSGAPSLSMPMESNESDLDMAEPKHTKPKTAPNRSSKNRKSRAGDEDSQTHRNIRFGGAIPGSLKAMQARIIAETGIQDGIRCARKDGSNDSSKWQCPMMAMEGHTLCEHHSFLNERKRARYAKARKHHGEGTAGKSQRSRQTMRVASEVPKKHHMTHDVQSPSTPRLELYKSDSDDLTGLDEVASQALLTMKSDILNVESFSQETKVYVSNLNSLEMKVDNSKIVNGETTATSDKPAPPQFARSSTGRFIAAKKTAVRIPPHSLDTDPSIGKSNVPLMRPPSIPPLPAFYGARRKTVKNRSLLSIN</sequence>
<evidence type="ECO:0000313" key="5">
    <source>
        <dbReference type="EnsemblPlants" id="Pp3c9_15320V3.1"/>
    </source>
</evidence>
<dbReference type="PANTHER" id="PTHR34122">
    <property type="entry name" value="EXPRESSED PROTEIN-RELATED"/>
    <property type="match status" value="1"/>
</dbReference>
<dbReference type="Proteomes" id="UP000006727">
    <property type="component" value="Chromosome 9"/>
</dbReference>
<evidence type="ECO:0000313" key="6">
    <source>
        <dbReference type="Proteomes" id="UP000006727"/>
    </source>
</evidence>
<dbReference type="OrthoDB" id="10466309at2759"/>
<protein>
    <recommendedName>
        <fullName evidence="3">WRC domain-containing protein</fullName>
    </recommendedName>
</protein>
<dbReference type="PaxDb" id="3218-PP1S78_218V6.1"/>
<dbReference type="Gramene" id="Pp3c9_15320V3.1">
    <property type="protein sequence ID" value="Pp3c9_15320V3.1"/>
    <property type="gene ID" value="Pp3c9_15320"/>
</dbReference>
<feature type="region of interest" description="Disordered" evidence="2">
    <location>
        <begin position="527"/>
        <end position="569"/>
    </location>
</feature>
<organism evidence="4">
    <name type="scientific">Physcomitrium patens</name>
    <name type="common">Spreading-leaved earth moss</name>
    <name type="synonym">Physcomitrella patens</name>
    <dbReference type="NCBI Taxonomy" id="3218"/>
    <lineage>
        <taxon>Eukaryota</taxon>
        <taxon>Viridiplantae</taxon>
        <taxon>Streptophyta</taxon>
        <taxon>Embryophyta</taxon>
        <taxon>Bryophyta</taxon>
        <taxon>Bryophytina</taxon>
        <taxon>Bryopsida</taxon>
        <taxon>Funariidae</taxon>
        <taxon>Funariales</taxon>
        <taxon>Funariaceae</taxon>
        <taxon>Physcomitrium</taxon>
    </lineage>
</organism>
<gene>
    <name evidence="5" type="primary">LOC112286388</name>
    <name evidence="4" type="ORF">PHYPA_012742</name>
</gene>
<feature type="region of interest" description="Disordered" evidence="2">
    <location>
        <begin position="114"/>
        <end position="135"/>
    </location>
</feature>
<name>A0A2K1K3B9_PHYPA</name>
<dbReference type="InterPro" id="IPR014977">
    <property type="entry name" value="WRC_dom"/>
</dbReference>
<feature type="compositionally biased region" description="Polar residues" evidence="2">
    <location>
        <begin position="148"/>
        <end position="168"/>
    </location>
</feature>
<feature type="compositionally biased region" description="Polar residues" evidence="2">
    <location>
        <begin position="537"/>
        <end position="547"/>
    </location>
</feature>
<dbReference type="EnsemblPlants" id="Pp3c9_15320V3.2">
    <property type="protein sequence ID" value="Pp3c9_15320V3.2"/>
    <property type="gene ID" value="Pp3c9_15320"/>
</dbReference>
<dbReference type="GeneID" id="112286388"/>
<dbReference type="RefSeq" id="XP_024384010.1">
    <property type="nucleotide sequence ID" value="XM_024528242.2"/>
</dbReference>
<feature type="compositionally biased region" description="Acidic residues" evidence="2">
    <location>
        <begin position="180"/>
        <end position="193"/>
    </location>
</feature>
<accession>A0A2K1K3B9</accession>
<evidence type="ECO:0000256" key="2">
    <source>
        <dbReference type="SAM" id="MobiDB-lite"/>
    </source>
</evidence>
<dbReference type="Gramene" id="Pp3c9_15320V3.3">
    <property type="protein sequence ID" value="Pp3c9_15320V3.3"/>
    <property type="gene ID" value="Pp3c9_15320"/>
</dbReference>
<dbReference type="EMBL" id="ABEU02000009">
    <property type="protein sequence ID" value="PNR48267.1"/>
    <property type="molecule type" value="Genomic_DNA"/>
</dbReference>
<reference evidence="4 6" key="1">
    <citation type="journal article" date="2008" name="Science">
        <title>The Physcomitrella genome reveals evolutionary insights into the conquest of land by plants.</title>
        <authorList>
            <person name="Rensing S."/>
            <person name="Lang D."/>
            <person name="Zimmer A."/>
            <person name="Terry A."/>
            <person name="Salamov A."/>
            <person name="Shapiro H."/>
            <person name="Nishiyama T."/>
            <person name="Perroud P.-F."/>
            <person name="Lindquist E."/>
            <person name="Kamisugi Y."/>
            <person name="Tanahashi T."/>
            <person name="Sakakibara K."/>
            <person name="Fujita T."/>
            <person name="Oishi K."/>
            <person name="Shin-I T."/>
            <person name="Kuroki Y."/>
            <person name="Toyoda A."/>
            <person name="Suzuki Y."/>
            <person name="Hashimoto A."/>
            <person name="Yamaguchi K."/>
            <person name="Sugano A."/>
            <person name="Kohara Y."/>
            <person name="Fujiyama A."/>
            <person name="Anterola A."/>
            <person name="Aoki S."/>
            <person name="Ashton N."/>
            <person name="Barbazuk W.B."/>
            <person name="Barker E."/>
            <person name="Bennetzen J."/>
            <person name="Bezanilla M."/>
            <person name="Blankenship R."/>
            <person name="Cho S.H."/>
            <person name="Dutcher S."/>
            <person name="Estelle M."/>
            <person name="Fawcett J.A."/>
            <person name="Gundlach H."/>
            <person name="Hanada K."/>
            <person name="Heyl A."/>
            <person name="Hicks K.A."/>
            <person name="Hugh J."/>
            <person name="Lohr M."/>
            <person name="Mayer K."/>
            <person name="Melkozernov A."/>
            <person name="Murata T."/>
            <person name="Nelson D."/>
            <person name="Pils B."/>
            <person name="Prigge M."/>
            <person name="Reiss B."/>
            <person name="Renner T."/>
            <person name="Rombauts S."/>
            <person name="Rushton P."/>
            <person name="Sanderfoot A."/>
            <person name="Schween G."/>
            <person name="Shiu S.-H."/>
            <person name="Stueber K."/>
            <person name="Theodoulou F.L."/>
            <person name="Tu H."/>
            <person name="Van de Peer Y."/>
            <person name="Verrier P.J."/>
            <person name="Waters E."/>
            <person name="Wood A."/>
            <person name="Yang L."/>
            <person name="Cove D."/>
            <person name="Cuming A."/>
            <person name="Hasebe M."/>
            <person name="Lucas S."/>
            <person name="Mishler D.B."/>
            <person name="Reski R."/>
            <person name="Grigoriev I."/>
            <person name="Quatrano R.S."/>
            <person name="Boore J.L."/>
        </authorList>
    </citation>
    <scope>NUCLEOTIDE SEQUENCE [LARGE SCALE GENOMIC DNA]</scope>
    <source>
        <strain evidence="5 6">cv. Gransden 2004</strain>
    </source>
</reference>
<feature type="domain" description="WRC" evidence="3">
    <location>
        <begin position="479"/>
        <end position="527"/>
    </location>
</feature>
<reference evidence="4 6" key="2">
    <citation type="journal article" date="2018" name="Plant J.">
        <title>The Physcomitrella patens chromosome-scale assembly reveals moss genome structure and evolution.</title>
        <authorList>
            <person name="Lang D."/>
            <person name="Ullrich K.K."/>
            <person name="Murat F."/>
            <person name="Fuchs J."/>
            <person name="Jenkins J."/>
            <person name="Haas F.B."/>
            <person name="Piednoel M."/>
            <person name="Gundlach H."/>
            <person name="Van Bel M."/>
            <person name="Meyberg R."/>
            <person name="Vives C."/>
            <person name="Morata J."/>
            <person name="Symeonidi A."/>
            <person name="Hiss M."/>
            <person name="Muchero W."/>
            <person name="Kamisugi Y."/>
            <person name="Saleh O."/>
            <person name="Blanc G."/>
            <person name="Decker E.L."/>
            <person name="van Gessel N."/>
            <person name="Grimwood J."/>
            <person name="Hayes R.D."/>
            <person name="Graham S.W."/>
            <person name="Gunter L.E."/>
            <person name="McDaniel S.F."/>
            <person name="Hoernstein S.N.W."/>
            <person name="Larsson A."/>
            <person name="Li F.W."/>
            <person name="Perroud P.F."/>
            <person name="Phillips J."/>
            <person name="Ranjan P."/>
            <person name="Rokshar D.S."/>
            <person name="Rothfels C.J."/>
            <person name="Schneider L."/>
            <person name="Shu S."/>
            <person name="Stevenson D.W."/>
            <person name="Thummler F."/>
            <person name="Tillich M."/>
            <person name="Villarreal Aguilar J.C."/>
            <person name="Widiez T."/>
            <person name="Wong G.K."/>
            <person name="Wymore A."/>
            <person name="Zhang Y."/>
            <person name="Zimmer A.D."/>
            <person name="Quatrano R.S."/>
            <person name="Mayer K.F.X."/>
            <person name="Goodstein D."/>
            <person name="Casacuberta J.M."/>
            <person name="Vandepoele K."/>
            <person name="Reski R."/>
            <person name="Cuming A.C."/>
            <person name="Tuskan G.A."/>
            <person name="Maumus F."/>
            <person name="Salse J."/>
            <person name="Schmutz J."/>
            <person name="Rensing S.A."/>
        </authorList>
    </citation>
    <scope>NUCLEOTIDE SEQUENCE [LARGE SCALE GENOMIC DNA]</scope>
    <source>
        <strain evidence="5 6">cv. Gransden 2004</strain>
    </source>
</reference>
<evidence type="ECO:0000259" key="3">
    <source>
        <dbReference type="PROSITE" id="PS51667"/>
    </source>
</evidence>
<proteinExistence type="predicted"/>
<feature type="region of interest" description="Disordered" evidence="2">
    <location>
        <begin position="147"/>
        <end position="217"/>
    </location>
</feature>
<dbReference type="EnsemblPlants" id="Pp3c9_15320V3.3">
    <property type="protein sequence ID" value="Pp3c9_15320V3.3"/>
    <property type="gene ID" value="Pp3c9_15320"/>
</dbReference>
<keyword evidence="6" id="KW-1185">Reference proteome</keyword>
<dbReference type="EnsemblPlants" id="Pp3c9_15320V3.1">
    <property type="protein sequence ID" value="Pp3c9_15320V3.1"/>
    <property type="gene ID" value="Pp3c9_15320"/>
</dbReference>
<reference evidence="5" key="3">
    <citation type="submission" date="2020-12" db="UniProtKB">
        <authorList>
            <consortium name="EnsemblPlants"/>
        </authorList>
    </citation>
    <scope>IDENTIFICATION</scope>
</reference>
<evidence type="ECO:0000313" key="4">
    <source>
        <dbReference type="EMBL" id="PNR48267.1"/>
    </source>
</evidence>
<feature type="region of interest" description="Disordered" evidence="2">
    <location>
        <begin position="392"/>
        <end position="462"/>
    </location>
</feature>
<keyword evidence="1" id="KW-0539">Nucleus</keyword>
<evidence type="ECO:0000256" key="1">
    <source>
        <dbReference type="ARBA" id="ARBA00023242"/>
    </source>
</evidence>
<dbReference type="AlphaFoldDB" id="A0A2K1K3B9"/>